<name>A0ABV3ZRY5_9BURK</name>
<accession>A0ABV3ZRY5</accession>
<sequence>MDLGNAMPPPTDRKPGIALFLDGAAAQQPSTILASSEAHSLRSLRWFRAPSGALAFYLCGPPPRVFFSAQGVLMLYGTVPQPIDEDLVQRLREKGGL</sequence>
<dbReference type="RefSeq" id="WP_369337563.1">
    <property type="nucleotide sequence ID" value="NZ_JBFYGN010000005.1"/>
</dbReference>
<organism evidence="1 2">
    <name type="scientific">Comamonas guangdongensis</name>
    <dbReference type="NCBI Taxonomy" id="510515"/>
    <lineage>
        <taxon>Bacteria</taxon>
        <taxon>Pseudomonadati</taxon>
        <taxon>Pseudomonadota</taxon>
        <taxon>Betaproteobacteria</taxon>
        <taxon>Burkholderiales</taxon>
        <taxon>Comamonadaceae</taxon>
        <taxon>Comamonas</taxon>
    </lineage>
</organism>
<protein>
    <submittedName>
        <fullName evidence="1">Uncharacterized protein</fullName>
    </submittedName>
</protein>
<gene>
    <name evidence="1" type="ORF">AB6724_05840</name>
</gene>
<evidence type="ECO:0000313" key="2">
    <source>
        <dbReference type="Proteomes" id="UP001561046"/>
    </source>
</evidence>
<proteinExistence type="predicted"/>
<evidence type="ECO:0000313" key="1">
    <source>
        <dbReference type="EMBL" id="MEX8192359.1"/>
    </source>
</evidence>
<reference evidence="1 2" key="1">
    <citation type="journal article" date="2013" name="Int. J. Syst. Evol. Microbiol.">
        <title>Comamonas guangdongensis sp. nov., isolated from subterranean forest sediment, and emended description of the genus Comamonas.</title>
        <authorList>
            <person name="Zhang J."/>
            <person name="Wang Y."/>
            <person name="Zhou S."/>
            <person name="Wu C."/>
            <person name="He J."/>
            <person name="Li F."/>
        </authorList>
    </citation>
    <scope>NUCLEOTIDE SEQUENCE [LARGE SCALE GENOMIC DNA]</scope>
    <source>
        <strain evidence="1 2">CCTCC AB2011133</strain>
    </source>
</reference>
<dbReference type="Proteomes" id="UP001561046">
    <property type="component" value="Unassembled WGS sequence"/>
</dbReference>
<keyword evidence="2" id="KW-1185">Reference proteome</keyword>
<dbReference type="EMBL" id="JBFYGN010000005">
    <property type="protein sequence ID" value="MEX8192359.1"/>
    <property type="molecule type" value="Genomic_DNA"/>
</dbReference>
<comment type="caution">
    <text evidence="1">The sequence shown here is derived from an EMBL/GenBank/DDBJ whole genome shotgun (WGS) entry which is preliminary data.</text>
</comment>